<organism evidence="2 3">
    <name type="scientific">Mucilaginibacter gilvus</name>
    <dbReference type="NCBI Taxonomy" id="2305909"/>
    <lineage>
        <taxon>Bacteria</taxon>
        <taxon>Pseudomonadati</taxon>
        <taxon>Bacteroidota</taxon>
        <taxon>Sphingobacteriia</taxon>
        <taxon>Sphingobacteriales</taxon>
        <taxon>Sphingobacteriaceae</taxon>
        <taxon>Mucilaginibacter</taxon>
    </lineage>
</organism>
<evidence type="ECO:0000256" key="1">
    <source>
        <dbReference type="SAM" id="Phobius"/>
    </source>
</evidence>
<feature type="transmembrane region" description="Helical" evidence="1">
    <location>
        <begin position="223"/>
        <end position="241"/>
    </location>
</feature>
<dbReference type="OrthoDB" id="1467772at2"/>
<evidence type="ECO:0000313" key="3">
    <source>
        <dbReference type="Proteomes" id="UP000286701"/>
    </source>
</evidence>
<reference evidence="2 3" key="1">
    <citation type="submission" date="2019-01" db="EMBL/GenBank/DDBJ databases">
        <title>Mucilaginibacter antarcticum sp. nov., isolated from antarctic soil.</title>
        <authorList>
            <person name="Yan Y.-Q."/>
            <person name="Du Z.-J."/>
        </authorList>
    </citation>
    <scope>NUCLEOTIDE SEQUENCE [LARGE SCALE GENOMIC DNA]</scope>
    <source>
        <strain evidence="2 3">F01003</strain>
    </source>
</reference>
<feature type="transmembrane region" description="Helical" evidence="1">
    <location>
        <begin position="198"/>
        <end position="217"/>
    </location>
</feature>
<accession>A0A3S4Y480</accession>
<evidence type="ECO:0000313" key="2">
    <source>
        <dbReference type="EMBL" id="RWY47144.1"/>
    </source>
</evidence>
<feature type="transmembrane region" description="Helical" evidence="1">
    <location>
        <begin position="28"/>
        <end position="44"/>
    </location>
</feature>
<dbReference type="AlphaFoldDB" id="A0A3S4Y480"/>
<protein>
    <recommendedName>
        <fullName evidence="4">UbiA prenyltransferase family protein</fullName>
    </recommendedName>
</protein>
<keyword evidence="1" id="KW-0812">Transmembrane</keyword>
<proteinExistence type="predicted"/>
<name>A0A3S4Y480_9SPHI</name>
<gene>
    <name evidence="2" type="ORF">EPL05_22695</name>
</gene>
<keyword evidence="1" id="KW-1133">Transmembrane helix</keyword>
<feature type="transmembrane region" description="Helical" evidence="1">
    <location>
        <begin position="121"/>
        <end position="140"/>
    </location>
</feature>
<dbReference type="Proteomes" id="UP000286701">
    <property type="component" value="Unassembled WGS sequence"/>
</dbReference>
<evidence type="ECO:0008006" key="4">
    <source>
        <dbReference type="Google" id="ProtNLM"/>
    </source>
</evidence>
<feature type="transmembrane region" description="Helical" evidence="1">
    <location>
        <begin position="253"/>
        <end position="274"/>
    </location>
</feature>
<feature type="transmembrane region" description="Helical" evidence="1">
    <location>
        <begin position="160"/>
        <end position="177"/>
    </location>
</feature>
<keyword evidence="1" id="KW-0472">Membrane</keyword>
<keyword evidence="3" id="KW-1185">Reference proteome</keyword>
<dbReference type="Gene3D" id="1.20.120.1780">
    <property type="entry name" value="UbiA prenyltransferase"/>
    <property type="match status" value="1"/>
</dbReference>
<comment type="caution">
    <text evidence="2">The sequence shown here is derived from an EMBL/GenBank/DDBJ whole genome shotgun (WGS) entry which is preliminary data.</text>
</comment>
<sequence>MSLCAVAQALVTFHLIGSKPVTTVTGLLFTSTLGIYNFCILLSKPNKPEASPYRRVRWFFSHYRLMVTFTIVSLLSLIPLFFLLSMESRILLVFLSILSFCYSLPLFTIGEHKFGLRNIPGLKPILITLVWTLSSVLLPILEAENLHLADVSMRDTMILIAKRFLLIGALTVPFDIRDLFQDRQSGLKTIPVAWGEKNAYLFCQVLLAGYVVLLFLFRNNGFSVDFFALTTTAILMGWLIFRSKWERNEYYYFFYLDGVLVLQYVVLVVFNWVIPS</sequence>
<dbReference type="EMBL" id="SBIW01000029">
    <property type="protein sequence ID" value="RWY47144.1"/>
    <property type="molecule type" value="Genomic_DNA"/>
</dbReference>
<feature type="transmembrane region" description="Helical" evidence="1">
    <location>
        <begin position="65"/>
        <end position="84"/>
    </location>
</feature>
<feature type="transmembrane region" description="Helical" evidence="1">
    <location>
        <begin position="90"/>
        <end position="109"/>
    </location>
</feature>